<organism evidence="13 14">
    <name type="scientific">Capsaspora owczarzaki (strain ATCC 30864)</name>
    <dbReference type="NCBI Taxonomy" id="595528"/>
    <lineage>
        <taxon>Eukaryota</taxon>
        <taxon>Filasterea</taxon>
        <taxon>Capsaspora</taxon>
    </lineage>
</organism>
<dbReference type="CDD" id="cd02801">
    <property type="entry name" value="DUS_like_FMN"/>
    <property type="match status" value="1"/>
</dbReference>
<dbReference type="AlphaFoldDB" id="A0A0D2VQE2"/>
<proteinExistence type="predicted"/>
<feature type="region of interest" description="Disordered" evidence="11">
    <location>
        <begin position="410"/>
        <end position="432"/>
    </location>
</feature>
<dbReference type="FunCoup" id="A0A0D2VQE2">
    <property type="interactions" value="79"/>
</dbReference>
<dbReference type="GO" id="GO:0102266">
    <property type="term" value="F:tRNA-dihydrouridine20a synthase activity"/>
    <property type="evidence" value="ECO:0007669"/>
    <property type="project" value="UniProtKB-ARBA"/>
</dbReference>
<accession>A0A0D2VQE2</accession>
<dbReference type="InParanoid" id="A0A0D2VQE2"/>
<keyword evidence="6" id="KW-0521">NADP</keyword>
<dbReference type="SUPFAM" id="SSF51395">
    <property type="entry name" value="FMN-linked oxidoreductases"/>
    <property type="match status" value="1"/>
</dbReference>
<name>A0A0D2VQE2_CAPO3</name>
<dbReference type="RefSeq" id="XP_004363490.1">
    <property type="nucleotide sequence ID" value="XM_004363433.2"/>
</dbReference>
<feature type="compositionally biased region" description="Basic and acidic residues" evidence="11">
    <location>
        <begin position="48"/>
        <end position="60"/>
    </location>
</feature>
<feature type="domain" description="DUS-like FMN-binding" evidence="12">
    <location>
        <begin position="87"/>
        <end position="349"/>
    </location>
</feature>
<dbReference type="GO" id="GO:0050660">
    <property type="term" value="F:flavin adenine dinucleotide binding"/>
    <property type="evidence" value="ECO:0007669"/>
    <property type="project" value="InterPro"/>
</dbReference>
<comment type="cofactor">
    <cofactor evidence="1">
        <name>FMN</name>
        <dbReference type="ChEBI" id="CHEBI:58210"/>
    </cofactor>
</comment>
<evidence type="ECO:0000313" key="13">
    <source>
        <dbReference type="EMBL" id="KJE92872.1"/>
    </source>
</evidence>
<dbReference type="InterPro" id="IPR018517">
    <property type="entry name" value="tRNA_hU_synthase_CS"/>
</dbReference>
<keyword evidence="8" id="KW-0520">NAD</keyword>
<dbReference type="eggNOG" id="KOG2335">
    <property type="taxonomic scope" value="Eukaryota"/>
</dbReference>
<sequence length="432" mass="47296">MGDRDREVLSDDAPLVEHPVARRLPGRRKAGAASVSVDQQQVQSRVSGKGDADAESRAGDDSAFPDYLTPLELFARARETKQPVRICAPMVRYSKLGFRELVRAFGCDLAYTPMTVAENFILSKRGRDNDFSTNEYDHPVIVQFAAKHTEMLCTAAEMVAPYVDGIDINCGCPQRWAMSEGYGSALLRKPQLIYDMVRAAKSRITIPVSVKIRINLDFKKTIELAQTAERAGADWIAVHGRTPSMRHEPVILEGIKAVKDNVSIPVVANGDINSMLDVNAVAAATGVDGVMSARGLLANPALFGGYAFAPASCLDKWIQIALSSRIPYSLFHTHVMNMDDPRVLSKEARARFFATQSYDDGIAELKREHPSIQAHLAPLQPERHCEKVIDAGDEPNKKARRAAILGLPLEPELPANPSADADDSSDVALIPW</sequence>
<dbReference type="PhylomeDB" id="A0A0D2VQE2"/>
<evidence type="ECO:0000256" key="10">
    <source>
        <dbReference type="ARBA" id="ARBA00078338"/>
    </source>
</evidence>
<feature type="region of interest" description="Disordered" evidence="11">
    <location>
        <begin position="1"/>
        <end position="63"/>
    </location>
</feature>
<keyword evidence="14" id="KW-1185">Reference proteome</keyword>
<keyword evidence="5" id="KW-0819">tRNA processing</keyword>
<dbReference type="OMA" id="EMAGASW"/>
<evidence type="ECO:0000313" key="14">
    <source>
        <dbReference type="Proteomes" id="UP000008743"/>
    </source>
</evidence>
<dbReference type="Proteomes" id="UP000008743">
    <property type="component" value="Unassembled WGS sequence"/>
</dbReference>
<feature type="compositionally biased region" description="Low complexity" evidence="11">
    <location>
        <begin position="34"/>
        <end position="47"/>
    </location>
</feature>
<dbReference type="PANTHER" id="PTHR11082">
    <property type="entry name" value="TRNA-DIHYDROURIDINE SYNTHASE"/>
    <property type="match status" value="1"/>
</dbReference>
<dbReference type="GO" id="GO:0006397">
    <property type="term" value="P:mRNA processing"/>
    <property type="evidence" value="ECO:0007669"/>
    <property type="project" value="UniProtKB-KW"/>
</dbReference>
<dbReference type="Pfam" id="PF01207">
    <property type="entry name" value="Dus"/>
    <property type="match status" value="1"/>
</dbReference>
<dbReference type="InterPro" id="IPR035587">
    <property type="entry name" value="DUS-like_FMN-bd"/>
</dbReference>
<evidence type="ECO:0000256" key="11">
    <source>
        <dbReference type="SAM" id="MobiDB-lite"/>
    </source>
</evidence>
<dbReference type="OrthoDB" id="9977870at2759"/>
<evidence type="ECO:0000259" key="12">
    <source>
        <dbReference type="Pfam" id="PF01207"/>
    </source>
</evidence>
<dbReference type="InterPro" id="IPR013785">
    <property type="entry name" value="Aldolase_TIM"/>
</dbReference>
<dbReference type="PROSITE" id="PS01136">
    <property type="entry name" value="UPF0034"/>
    <property type="match status" value="1"/>
</dbReference>
<evidence type="ECO:0000256" key="1">
    <source>
        <dbReference type="ARBA" id="ARBA00001917"/>
    </source>
</evidence>
<dbReference type="PANTHER" id="PTHR11082:SF31">
    <property type="entry name" value="TRNA-DIHYDROURIDINE(20A_20B) SYNTHASE [NAD(P)+]-LIKE"/>
    <property type="match status" value="1"/>
</dbReference>
<evidence type="ECO:0000256" key="2">
    <source>
        <dbReference type="ARBA" id="ARBA00022630"/>
    </source>
</evidence>
<evidence type="ECO:0000256" key="8">
    <source>
        <dbReference type="ARBA" id="ARBA00023027"/>
    </source>
</evidence>
<dbReference type="Gene3D" id="3.20.20.70">
    <property type="entry name" value="Aldolase class I"/>
    <property type="match status" value="1"/>
</dbReference>
<dbReference type="FunFam" id="3.20.20.70:FF:000159">
    <property type="entry name" value="tRNA-dihydrouridine synthase 4"/>
    <property type="match status" value="1"/>
</dbReference>
<dbReference type="GO" id="GO:0102267">
    <property type="term" value="F:tRNA-dihydrouridine20b synthase activity"/>
    <property type="evidence" value="ECO:0007669"/>
    <property type="project" value="UniProtKB-ARBA"/>
</dbReference>
<dbReference type="STRING" id="595528.A0A0D2VQE2"/>
<gene>
    <name evidence="13" type="ORF">CAOG_003762</name>
</gene>
<dbReference type="EMBL" id="KE346364">
    <property type="protein sequence ID" value="KJE92872.1"/>
    <property type="molecule type" value="Genomic_DNA"/>
</dbReference>
<keyword evidence="7" id="KW-0560">Oxidoreductase</keyword>
<keyword evidence="2" id="KW-0285">Flavoprotein</keyword>
<evidence type="ECO:0000256" key="4">
    <source>
        <dbReference type="ARBA" id="ARBA00022664"/>
    </source>
</evidence>
<evidence type="ECO:0000256" key="3">
    <source>
        <dbReference type="ARBA" id="ARBA00022643"/>
    </source>
</evidence>
<keyword evidence="4" id="KW-0507">mRNA processing</keyword>
<protein>
    <recommendedName>
        <fullName evidence="9">tRNA-dihydrouridine(20a/20b) synthase [NAD(P)+]</fullName>
    </recommendedName>
    <alternativeName>
        <fullName evidence="10">tRNA-dihydrouridine synthase 4</fullName>
    </alternativeName>
</protein>
<evidence type="ECO:0000256" key="5">
    <source>
        <dbReference type="ARBA" id="ARBA00022694"/>
    </source>
</evidence>
<evidence type="ECO:0000256" key="7">
    <source>
        <dbReference type="ARBA" id="ARBA00023002"/>
    </source>
</evidence>
<evidence type="ECO:0000256" key="9">
    <source>
        <dbReference type="ARBA" id="ARBA00071722"/>
    </source>
</evidence>
<reference evidence="14" key="1">
    <citation type="submission" date="2011-02" db="EMBL/GenBank/DDBJ databases">
        <title>The Genome Sequence of Capsaspora owczarzaki ATCC 30864.</title>
        <authorList>
            <person name="Russ C."/>
            <person name="Cuomo C."/>
            <person name="Burger G."/>
            <person name="Gray M.W."/>
            <person name="Holland P.W.H."/>
            <person name="King N."/>
            <person name="Lang F.B.F."/>
            <person name="Roger A.J."/>
            <person name="Ruiz-Trillo I."/>
            <person name="Young S.K."/>
            <person name="Zeng Q."/>
            <person name="Gargeya S."/>
            <person name="Alvarado L."/>
            <person name="Berlin A."/>
            <person name="Chapman S.B."/>
            <person name="Chen Z."/>
            <person name="Freedman E."/>
            <person name="Gellesch M."/>
            <person name="Goldberg J."/>
            <person name="Griggs A."/>
            <person name="Gujja S."/>
            <person name="Heilman E."/>
            <person name="Heiman D."/>
            <person name="Howarth C."/>
            <person name="Mehta T."/>
            <person name="Neiman D."/>
            <person name="Pearson M."/>
            <person name="Roberts A."/>
            <person name="Saif S."/>
            <person name="Shea T."/>
            <person name="Shenoy N."/>
            <person name="Sisk P."/>
            <person name="Stolte C."/>
            <person name="Sykes S."/>
            <person name="White J."/>
            <person name="Yandava C."/>
            <person name="Haas B."/>
            <person name="Nusbaum C."/>
            <person name="Birren B."/>
        </authorList>
    </citation>
    <scope>NUCLEOTIDE SEQUENCE</scope>
    <source>
        <strain evidence="14">ATCC 30864</strain>
    </source>
</reference>
<evidence type="ECO:0000256" key="6">
    <source>
        <dbReference type="ARBA" id="ARBA00022857"/>
    </source>
</evidence>
<keyword evidence="3" id="KW-0288">FMN</keyword>